<evidence type="ECO:0000256" key="1">
    <source>
        <dbReference type="SAM" id="MobiDB-lite"/>
    </source>
</evidence>
<protein>
    <submittedName>
        <fullName evidence="2">Uncharacterized protein</fullName>
    </submittedName>
</protein>
<accession>A0A0F9M397</accession>
<comment type="caution">
    <text evidence="2">The sequence shown here is derived from an EMBL/GenBank/DDBJ whole genome shotgun (WGS) entry which is preliminary data.</text>
</comment>
<proteinExistence type="predicted"/>
<organism evidence="2">
    <name type="scientific">marine sediment metagenome</name>
    <dbReference type="NCBI Taxonomy" id="412755"/>
    <lineage>
        <taxon>unclassified sequences</taxon>
        <taxon>metagenomes</taxon>
        <taxon>ecological metagenomes</taxon>
    </lineage>
</organism>
<name>A0A0F9M397_9ZZZZ</name>
<evidence type="ECO:0000313" key="2">
    <source>
        <dbReference type="EMBL" id="KKM71120.1"/>
    </source>
</evidence>
<gene>
    <name evidence="2" type="ORF">LCGC14_1433810</name>
</gene>
<sequence>MEIEMKEVPRLNAGVHTGQIIEVKYDTEPYQYTRIVIKPDDKEFTLEYSCPTNLSDNTKLMTLLTIFGATFEVGKKIDPETFLKDKKIQFQTVDKPNKKDSSKTFSEVVEGSIKPLPSA</sequence>
<dbReference type="AlphaFoldDB" id="A0A0F9M397"/>
<feature type="region of interest" description="Disordered" evidence="1">
    <location>
        <begin position="94"/>
        <end position="119"/>
    </location>
</feature>
<dbReference type="EMBL" id="LAZR01009695">
    <property type="protein sequence ID" value="KKM71120.1"/>
    <property type="molecule type" value="Genomic_DNA"/>
</dbReference>
<reference evidence="2" key="1">
    <citation type="journal article" date="2015" name="Nature">
        <title>Complex archaea that bridge the gap between prokaryotes and eukaryotes.</title>
        <authorList>
            <person name="Spang A."/>
            <person name="Saw J.H."/>
            <person name="Jorgensen S.L."/>
            <person name="Zaremba-Niedzwiedzka K."/>
            <person name="Martijn J."/>
            <person name="Lind A.E."/>
            <person name="van Eijk R."/>
            <person name="Schleper C."/>
            <person name="Guy L."/>
            <person name="Ettema T.J."/>
        </authorList>
    </citation>
    <scope>NUCLEOTIDE SEQUENCE</scope>
</reference>